<dbReference type="EMBL" id="LR798252">
    <property type="protein sequence ID" value="CAB5217709.1"/>
    <property type="molecule type" value="Genomic_DNA"/>
</dbReference>
<proteinExistence type="predicted"/>
<protein>
    <submittedName>
        <fullName evidence="1">Uncharacterized protein</fullName>
    </submittedName>
</protein>
<sequence length="78" mass="8762">MNPDEIIQALKYQIWDPFAPDIPELAAQAIALIESQRSRIQAQSDKIETLRDRLNFQQVAVETMLSNAVGYTPETGMA</sequence>
<reference evidence="1" key="1">
    <citation type="submission" date="2020-05" db="EMBL/GenBank/DDBJ databases">
        <authorList>
            <person name="Chiriac C."/>
            <person name="Salcher M."/>
            <person name="Ghai R."/>
            <person name="Kavagutti S V."/>
        </authorList>
    </citation>
    <scope>NUCLEOTIDE SEQUENCE</scope>
</reference>
<name>A0A6J7WI46_9CAUD</name>
<organism evidence="1">
    <name type="scientific">uncultured Caudovirales phage</name>
    <dbReference type="NCBI Taxonomy" id="2100421"/>
    <lineage>
        <taxon>Viruses</taxon>
        <taxon>Duplodnaviria</taxon>
        <taxon>Heunggongvirae</taxon>
        <taxon>Uroviricota</taxon>
        <taxon>Caudoviricetes</taxon>
        <taxon>Peduoviridae</taxon>
        <taxon>Maltschvirus</taxon>
        <taxon>Maltschvirus maltsch</taxon>
    </lineage>
</organism>
<accession>A0A6J7WI46</accession>
<gene>
    <name evidence="1" type="ORF">UFOVP209_7</name>
</gene>
<evidence type="ECO:0000313" key="1">
    <source>
        <dbReference type="EMBL" id="CAB5217709.1"/>
    </source>
</evidence>